<keyword evidence="4" id="KW-1185">Reference proteome</keyword>
<sequence>MRLTRRVLAVATAGLFAAPALRAQGTWQPTAPIRIVVPFPAGGTTDILARLYAQRLGETLGVSVVVENRGGAGGSIGADVVAKAPADGQVLLFHNLTFSTTTAALEFVGRAPHSIERDFAPISLGANVPMMLLVNAQVPATNLAELIAWAKAQPSPPFYGSTGPGSTINLIGEVLKRDGGFAMEHVPFRGAAPLVQEMLAGRIAFGGDQLSSSLQHIRGGALRPIATLAASRASALPNIPTVREQGFPNAELLGWNGFFAPSRTPQPVLARLHAEIAAAARHPPLASRIAELGAEPGGNSAAEFTAQVHGQIAAVRPLVRDLRMQVE</sequence>
<dbReference type="AlphaFoldDB" id="A0A1I4ARU6"/>
<dbReference type="PANTHER" id="PTHR42928">
    <property type="entry name" value="TRICARBOXYLATE-BINDING PROTEIN"/>
    <property type="match status" value="1"/>
</dbReference>
<dbReference type="Gene3D" id="3.40.190.150">
    <property type="entry name" value="Bordetella uptake gene, domain 1"/>
    <property type="match status" value="1"/>
</dbReference>
<dbReference type="PANTHER" id="PTHR42928:SF5">
    <property type="entry name" value="BLR1237 PROTEIN"/>
    <property type="match status" value="1"/>
</dbReference>
<dbReference type="EMBL" id="FOSQ01000004">
    <property type="protein sequence ID" value="SFK58993.1"/>
    <property type="molecule type" value="Genomic_DNA"/>
</dbReference>
<name>A0A1I4ARU6_9PROT</name>
<dbReference type="InterPro" id="IPR005064">
    <property type="entry name" value="BUG"/>
</dbReference>
<accession>A0A1I4ARU6</accession>
<dbReference type="InterPro" id="IPR042100">
    <property type="entry name" value="Bug_dom1"/>
</dbReference>
<dbReference type="OrthoDB" id="7259884at2"/>
<keyword evidence="2" id="KW-0732">Signal</keyword>
<dbReference type="RefSeq" id="WP_092960049.1">
    <property type="nucleotide sequence ID" value="NZ_FOSQ01000004.1"/>
</dbReference>
<evidence type="ECO:0000313" key="4">
    <source>
        <dbReference type="Proteomes" id="UP000199473"/>
    </source>
</evidence>
<feature type="chain" id="PRO_5011515721" evidence="2">
    <location>
        <begin position="23"/>
        <end position="327"/>
    </location>
</feature>
<keyword evidence="3" id="KW-0675">Receptor</keyword>
<dbReference type="Gene3D" id="3.40.190.10">
    <property type="entry name" value="Periplasmic binding protein-like II"/>
    <property type="match status" value="1"/>
</dbReference>
<reference evidence="3 4" key="1">
    <citation type="submission" date="2016-10" db="EMBL/GenBank/DDBJ databases">
        <authorList>
            <person name="de Groot N.N."/>
        </authorList>
    </citation>
    <scope>NUCLEOTIDE SEQUENCE [LARGE SCALE GENOMIC DNA]</scope>
    <source>
        <strain evidence="3 4">DSM 19981</strain>
    </source>
</reference>
<organism evidence="3 4">
    <name type="scientific">Falsiroseomonas stagni DSM 19981</name>
    <dbReference type="NCBI Taxonomy" id="1123062"/>
    <lineage>
        <taxon>Bacteria</taxon>
        <taxon>Pseudomonadati</taxon>
        <taxon>Pseudomonadota</taxon>
        <taxon>Alphaproteobacteria</taxon>
        <taxon>Acetobacterales</taxon>
        <taxon>Roseomonadaceae</taxon>
        <taxon>Falsiroseomonas</taxon>
    </lineage>
</organism>
<gene>
    <name evidence="3" type="ORF">SAMN02745775_10499</name>
</gene>
<dbReference type="CDD" id="cd07012">
    <property type="entry name" value="PBP2_Bug_TTT"/>
    <property type="match status" value="1"/>
</dbReference>
<evidence type="ECO:0000256" key="1">
    <source>
        <dbReference type="ARBA" id="ARBA00006987"/>
    </source>
</evidence>
<dbReference type="PIRSF" id="PIRSF017082">
    <property type="entry name" value="YflP"/>
    <property type="match status" value="1"/>
</dbReference>
<dbReference type="Pfam" id="PF03401">
    <property type="entry name" value="TctC"/>
    <property type="match status" value="1"/>
</dbReference>
<comment type="similarity">
    <text evidence="1">Belongs to the UPF0065 (bug) family.</text>
</comment>
<evidence type="ECO:0000313" key="3">
    <source>
        <dbReference type="EMBL" id="SFK58993.1"/>
    </source>
</evidence>
<evidence type="ECO:0000256" key="2">
    <source>
        <dbReference type="SAM" id="SignalP"/>
    </source>
</evidence>
<feature type="signal peptide" evidence="2">
    <location>
        <begin position="1"/>
        <end position="22"/>
    </location>
</feature>
<dbReference type="Proteomes" id="UP000199473">
    <property type="component" value="Unassembled WGS sequence"/>
</dbReference>
<dbReference type="STRING" id="1123062.SAMN02745775_10499"/>
<proteinExistence type="inferred from homology"/>
<protein>
    <submittedName>
        <fullName evidence="3">Tripartite-type tricarboxylate transporter, receptor component TctC</fullName>
    </submittedName>
</protein>